<evidence type="ECO:0000313" key="3">
    <source>
        <dbReference type="Proteomes" id="UP000033870"/>
    </source>
</evidence>
<comment type="cofactor">
    <cofactor evidence="1">
        <name>Mg(2+)</name>
        <dbReference type="ChEBI" id="CHEBI:18420"/>
    </cofactor>
</comment>
<reference evidence="2 3" key="1">
    <citation type="journal article" date="2015" name="Nature">
        <title>rRNA introns, odd ribosomes, and small enigmatic genomes across a large radiation of phyla.</title>
        <authorList>
            <person name="Brown C.T."/>
            <person name="Hug L.A."/>
            <person name="Thomas B.C."/>
            <person name="Sharon I."/>
            <person name="Castelle C.J."/>
            <person name="Singh A."/>
            <person name="Wilkins M.J."/>
            <person name="Williams K.H."/>
            <person name="Banfield J.F."/>
        </authorList>
    </citation>
    <scope>NUCLEOTIDE SEQUENCE [LARGE SCALE GENOMIC DNA]</scope>
</reference>
<dbReference type="PANTHER" id="PTHR43028">
    <property type="entry name" value="3'(2'),5'-BISPHOSPHATE NUCLEOTIDASE 1"/>
    <property type="match status" value="1"/>
</dbReference>
<dbReference type="GO" id="GO:0046854">
    <property type="term" value="P:phosphatidylinositol phosphate biosynthetic process"/>
    <property type="evidence" value="ECO:0007669"/>
    <property type="project" value="InterPro"/>
</dbReference>
<dbReference type="SUPFAM" id="SSF56655">
    <property type="entry name" value="Carbohydrate phosphatase"/>
    <property type="match status" value="1"/>
</dbReference>
<gene>
    <name evidence="2" type="ORF">UY92_C0023G0003</name>
</gene>
<dbReference type="STRING" id="1619044.UY92_C0023G0003"/>
<dbReference type="GO" id="GO:0046872">
    <property type="term" value="F:metal ion binding"/>
    <property type="evidence" value="ECO:0007669"/>
    <property type="project" value="UniProtKB-KW"/>
</dbReference>
<organism evidence="2 3">
    <name type="scientific">Candidatus Magasanikbacteria bacterium GW2011_GWA2_56_11</name>
    <dbReference type="NCBI Taxonomy" id="1619044"/>
    <lineage>
        <taxon>Bacteria</taxon>
        <taxon>Candidatus Magasanikiibacteriota</taxon>
    </lineage>
</organism>
<protein>
    <submittedName>
        <fullName evidence="2">Inositol monophosphatase</fullName>
    </submittedName>
</protein>
<name>A0A0G2B7B3_9BACT</name>
<comment type="caution">
    <text evidence="2">The sequence shown here is derived from an EMBL/GenBank/DDBJ whole genome shotgun (WGS) entry which is preliminary data.</text>
</comment>
<feature type="binding site" evidence="1">
    <location>
        <position position="112"/>
    </location>
    <ligand>
        <name>Mg(2+)</name>
        <dbReference type="ChEBI" id="CHEBI:18420"/>
        <label>1</label>
        <note>catalytic</note>
    </ligand>
</feature>
<dbReference type="Pfam" id="PF00459">
    <property type="entry name" value="Inositol_P"/>
    <property type="match status" value="1"/>
</dbReference>
<evidence type="ECO:0000256" key="1">
    <source>
        <dbReference type="PIRSR" id="PIRSR600760-2"/>
    </source>
</evidence>
<dbReference type="InterPro" id="IPR050725">
    <property type="entry name" value="CysQ/Inositol_MonoPase"/>
</dbReference>
<dbReference type="InterPro" id="IPR000760">
    <property type="entry name" value="Inositol_monophosphatase-like"/>
</dbReference>
<keyword evidence="1" id="KW-0460">Magnesium</keyword>
<dbReference type="PANTHER" id="PTHR43028:SF5">
    <property type="entry name" value="3'(2'),5'-BISPHOSPHATE NUCLEOTIDASE 1"/>
    <property type="match status" value="1"/>
</dbReference>
<dbReference type="AlphaFoldDB" id="A0A0G2B7B3"/>
<dbReference type="PRINTS" id="PR00377">
    <property type="entry name" value="IMPHPHTASES"/>
</dbReference>
<sequence length="172" mass="18396">MIGLLEAGQPVLGAVYVPARDIIYCAEKGAGAWSQLHNRMPKPMHVSATAAIDRMTLVISRSNVSTLDIKIANELQCEYILRVGSVGHKLALVADGEADLYISTRPEVPVWDTCAAHIIIREAGGMITDLSGEPLRYDPEGLSHRHGVVATNGLNHSEIIARVAHTAAGQAV</sequence>
<accession>A0A0G2B7B3</accession>
<dbReference type="PROSITE" id="PS00630">
    <property type="entry name" value="IMP_2"/>
    <property type="match status" value="1"/>
</dbReference>
<keyword evidence="1" id="KW-0479">Metal-binding</keyword>
<dbReference type="InterPro" id="IPR020550">
    <property type="entry name" value="Inositol_monophosphatase_CS"/>
</dbReference>
<dbReference type="EMBL" id="LCRX01000023">
    <property type="protein sequence ID" value="KKW41329.1"/>
    <property type="molecule type" value="Genomic_DNA"/>
</dbReference>
<dbReference type="Gene3D" id="3.40.190.80">
    <property type="match status" value="1"/>
</dbReference>
<dbReference type="Gene3D" id="3.30.540.10">
    <property type="entry name" value="Fructose-1,6-Bisphosphatase, subunit A, domain 1"/>
    <property type="match status" value="1"/>
</dbReference>
<proteinExistence type="predicted"/>
<dbReference type="Proteomes" id="UP000033870">
    <property type="component" value="Unassembled WGS sequence"/>
</dbReference>
<evidence type="ECO:0000313" key="2">
    <source>
        <dbReference type="EMBL" id="KKW41329.1"/>
    </source>
</evidence>